<dbReference type="InterPro" id="IPR008334">
    <property type="entry name" value="5'-Nucleotdase_C"/>
</dbReference>
<evidence type="ECO:0000256" key="1">
    <source>
        <dbReference type="RuleBase" id="RU362119"/>
    </source>
</evidence>
<accession>A0A7Z0JCF1</accession>
<dbReference type="GO" id="GO:0008253">
    <property type="term" value="F:5'-nucleotidase activity"/>
    <property type="evidence" value="ECO:0007669"/>
    <property type="project" value="UniProtKB-EC"/>
</dbReference>
<comment type="caution">
    <text evidence="3">The sequence shown here is derived from an EMBL/GenBank/DDBJ whole genome shotgun (WGS) entry which is preliminary data.</text>
</comment>
<protein>
    <submittedName>
        <fullName evidence="3">5'-nucleotidase</fullName>
        <ecNumber evidence="3">3.1.3.5</ecNumber>
    </submittedName>
</protein>
<dbReference type="GO" id="GO:0008768">
    <property type="term" value="F:UDP-sugar diphosphatase activity"/>
    <property type="evidence" value="ECO:0007669"/>
    <property type="project" value="TreeGrafter"/>
</dbReference>
<dbReference type="PROSITE" id="PS00786">
    <property type="entry name" value="5_NUCLEOTIDASE_2"/>
    <property type="match status" value="1"/>
</dbReference>
<dbReference type="Gene3D" id="3.60.21.10">
    <property type="match status" value="1"/>
</dbReference>
<dbReference type="PANTHER" id="PTHR11575">
    <property type="entry name" value="5'-NUCLEOTIDASE-RELATED"/>
    <property type="match status" value="1"/>
</dbReference>
<name>A0A7Z0JCF1_9ACTN</name>
<sequence>MSRLVRASGALLLSGALVASSAVAAGADTAEDPAFTLTVLHGNDPESQLLHASADAGFGGAARYTTLFRQLRAEEAAGGGTGEAAERGVVSVNSGDMYLPGPELAASLEEGAPFYDAIVANEIGYDAVAMGNHEFDFGPDFYARFVGDLTGDTRVVAANVDVSGEPGLAALADSGRIAPSTVVETGGERVGVVGALYPDLASISSPRNVVLDEVVGPVQAEVDRLTADGVDKIVLISHLQGIAFEQRVGQELTDVDVIVAGGGHEVMAAPEDALVPGDEITANPVTGDPLHYPLVVSDAEGGDLPIVTAGSDYEYVGRLVVNFDDAGELVSVADRSGAVRVSGTGEDAVEEDATVRAEVTEPVAAHVDSLAETEVAQSEVGLDGTRDPGVRTQETNLGSLMADALLDTGRRRAEEYGVPEPQIGIQNGGGIRNGSVIPAGPLTVLDTYSIAPFANQTVVVPDLPRTQIKELLEHGVSAAPAADGRFMQVGGVNFAYDPERTAQEVDAEGTVLTPGERVRNVVLHDGTVLVADGEVVDGPPVSVATIDFSARGGDMYPFRGAPFTVVGTTYQGALESFLTTTLQGRVTAADYPEGGSGRIVVGEEATDPGTPVTGTLEQVREPVREGVSAHFRYSTDAPDSDNVVALFAEGTSPGDGEPLATAKAHKSEGRTAVRTRGLGTGEFTAYLLDGDGAVLAGPEAFEIVPRR</sequence>
<dbReference type="InterPro" id="IPR006179">
    <property type="entry name" value="5_nucleotidase/apyrase"/>
</dbReference>
<evidence type="ECO:0000313" key="4">
    <source>
        <dbReference type="Proteomes" id="UP000572051"/>
    </source>
</evidence>
<dbReference type="InterPro" id="IPR029052">
    <property type="entry name" value="Metallo-depent_PP-like"/>
</dbReference>
<evidence type="ECO:0000259" key="2">
    <source>
        <dbReference type="Pfam" id="PF02872"/>
    </source>
</evidence>
<keyword evidence="1" id="KW-0732">Signal</keyword>
<dbReference type="Gene3D" id="3.90.780.10">
    <property type="entry name" value="5'-Nucleotidase, C-terminal domain"/>
    <property type="match status" value="1"/>
</dbReference>
<feature type="domain" description="5'-Nucleotidase C-terminal" evidence="2">
    <location>
        <begin position="375"/>
        <end position="557"/>
    </location>
</feature>
<organism evidence="3 4">
    <name type="scientific">Nocardiopsis aegyptia</name>
    <dbReference type="NCBI Taxonomy" id="220378"/>
    <lineage>
        <taxon>Bacteria</taxon>
        <taxon>Bacillati</taxon>
        <taxon>Actinomycetota</taxon>
        <taxon>Actinomycetes</taxon>
        <taxon>Streptosporangiales</taxon>
        <taxon>Nocardiopsidaceae</taxon>
        <taxon>Nocardiopsis</taxon>
    </lineage>
</organism>
<dbReference type="GO" id="GO:0009166">
    <property type="term" value="P:nucleotide catabolic process"/>
    <property type="evidence" value="ECO:0007669"/>
    <property type="project" value="InterPro"/>
</dbReference>
<dbReference type="InterPro" id="IPR006146">
    <property type="entry name" value="5'-Nucleotdase_CS"/>
</dbReference>
<proteinExistence type="inferred from homology"/>
<dbReference type="GO" id="GO:0046872">
    <property type="term" value="F:metal ion binding"/>
    <property type="evidence" value="ECO:0007669"/>
    <property type="project" value="InterPro"/>
</dbReference>
<dbReference type="PRINTS" id="PR01607">
    <property type="entry name" value="APYRASEFAMLY"/>
</dbReference>
<keyword evidence="1" id="KW-0547">Nucleotide-binding</keyword>
<dbReference type="Proteomes" id="UP000572051">
    <property type="component" value="Unassembled WGS sequence"/>
</dbReference>
<reference evidence="3 4" key="1">
    <citation type="submission" date="2020-07" db="EMBL/GenBank/DDBJ databases">
        <title>Sequencing the genomes of 1000 actinobacteria strains.</title>
        <authorList>
            <person name="Klenk H.-P."/>
        </authorList>
    </citation>
    <scope>NUCLEOTIDE SEQUENCE [LARGE SCALE GENOMIC DNA]</scope>
    <source>
        <strain evidence="3 4">DSM 44442</strain>
    </source>
</reference>
<feature type="chain" id="PRO_5031590976" evidence="1">
    <location>
        <begin position="25"/>
        <end position="707"/>
    </location>
</feature>
<dbReference type="AlphaFoldDB" id="A0A7Z0JCF1"/>
<dbReference type="GO" id="GO:0000166">
    <property type="term" value="F:nucleotide binding"/>
    <property type="evidence" value="ECO:0007669"/>
    <property type="project" value="UniProtKB-KW"/>
</dbReference>
<evidence type="ECO:0000313" key="3">
    <source>
        <dbReference type="EMBL" id="NYJ36390.1"/>
    </source>
</evidence>
<dbReference type="PANTHER" id="PTHR11575:SF24">
    <property type="entry name" value="5'-NUCLEOTIDASE"/>
    <property type="match status" value="1"/>
</dbReference>
<keyword evidence="4" id="KW-1185">Reference proteome</keyword>
<dbReference type="InterPro" id="IPR036907">
    <property type="entry name" value="5'-Nucleotdase_C_sf"/>
</dbReference>
<dbReference type="Pfam" id="PF02872">
    <property type="entry name" value="5_nucleotid_C"/>
    <property type="match status" value="1"/>
</dbReference>
<dbReference type="SUPFAM" id="SSF56300">
    <property type="entry name" value="Metallo-dependent phosphatases"/>
    <property type="match status" value="1"/>
</dbReference>
<dbReference type="EMBL" id="JACCFS010000001">
    <property type="protein sequence ID" value="NYJ36390.1"/>
    <property type="molecule type" value="Genomic_DNA"/>
</dbReference>
<gene>
    <name evidence="3" type="ORF">HNR10_004271</name>
</gene>
<keyword evidence="1 3" id="KW-0378">Hydrolase</keyword>
<dbReference type="SUPFAM" id="SSF55816">
    <property type="entry name" value="5'-nucleotidase (syn. UDP-sugar hydrolase), C-terminal domain"/>
    <property type="match status" value="1"/>
</dbReference>
<dbReference type="GO" id="GO:0030288">
    <property type="term" value="C:outer membrane-bounded periplasmic space"/>
    <property type="evidence" value="ECO:0007669"/>
    <property type="project" value="TreeGrafter"/>
</dbReference>
<dbReference type="RefSeq" id="WP_179826260.1">
    <property type="nucleotide sequence ID" value="NZ_JACCFS010000001.1"/>
</dbReference>
<dbReference type="EC" id="3.1.3.5" evidence="3"/>
<feature type="signal peptide" evidence="1">
    <location>
        <begin position="1"/>
        <end position="24"/>
    </location>
</feature>
<comment type="similarity">
    <text evidence="1">Belongs to the 5'-nucleotidase family.</text>
</comment>